<evidence type="ECO:0000313" key="10">
    <source>
        <dbReference type="EMBL" id="CAF4333081.1"/>
    </source>
</evidence>
<feature type="repeat" description="Solcar" evidence="7">
    <location>
        <begin position="27"/>
        <end position="119"/>
    </location>
</feature>
<keyword evidence="6 7" id="KW-0472">Membrane</keyword>
<feature type="repeat" description="Solcar" evidence="7">
    <location>
        <begin position="228"/>
        <end position="323"/>
    </location>
</feature>
<dbReference type="AlphaFoldDB" id="A0A817SZA3"/>
<proteinExistence type="inferred from homology"/>
<comment type="similarity">
    <text evidence="2 8">Belongs to the mitochondrial carrier (TC 2.A.29) family.</text>
</comment>
<dbReference type="Proteomes" id="UP000663862">
    <property type="component" value="Unassembled WGS sequence"/>
</dbReference>
<comment type="subcellular location">
    <subcellularLocation>
        <location evidence="1">Membrane</location>
        <topology evidence="1">Multi-pass membrane protein</topology>
    </subcellularLocation>
</comment>
<dbReference type="InterPro" id="IPR002067">
    <property type="entry name" value="MCP"/>
</dbReference>
<gene>
    <name evidence="9" type="ORF">FME351_LOCUS288</name>
    <name evidence="11" type="ORF">TOA249_LOCUS10132</name>
    <name evidence="10" type="ORF">TSG867_LOCUS8350</name>
</gene>
<dbReference type="EMBL" id="CAJOBQ010000343">
    <property type="protein sequence ID" value="CAF4333081.1"/>
    <property type="molecule type" value="Genomic_DNA"/>
</dbReference>
<name>A0A817SZA3_9BILA</name>
<protein>
    <recommendedName>
        <fullName evidence="13">Mitochondrial thiamine pyrophosphate carrier</fullName>
    </recommendedName>
</protein>
<dbReference type="PRINTS" id="PR00926">
    <property type="entry name" value="MITOCARRIER"/>
</dbReference>
<evidence type="ECO:0000256" key="6">
    <source>
        <dbReference type="ARBA" id="ARBA00023136"/>
    </source>
</evidence>
<dbReference type="GO" id="GO:0016020">
    <property type="term" value="C:membrane"/>
    <property type="evidence" value="ECO:0007669"/>
    <property type="project" value="UniProtKB-SubCell"/>
</dbReference>
<dbReference type="EMBL" id="CAJOBS010000517">
    <property type="protein sequence ID" value="CAF4593884.1"/>
    <property type="molecule type" value="Genomic_DNA"/>
</dbReference>
<dbReference type="SUPFAM" id="SSF103506">
    <property type="entry name" value="Mitochondrial carrier"/>
    <property type="match status" value="1"/>
</dbReference>
<evidence type="ECO:0000256" key="3">
    <source>
        <dbReference type="ARBA" id="ARBA00022448"/>
    </source>
</evidence>
<evidence type="ECO:0000256" key="1">
    <source>
        <dbReference type="ARBA" id="ARBA00004141"/>
    </source>
</evidence>
<dbReference type="GO" id="GO:0055085">
    <property type="term" value="P:transmembrane transport"/>
    <property type="evidence" value="ECO:0007669"/>
    <property type="project" value="InterPro"/>
</dbReference>
<sequence length="330" mass="37402">MTIFYRAHLNLSCRYIMVGYDPKKKDLTNNQILIASSASSVIARFLLQPVDVIKIRFQLQVEPIRHATGSKYQTIFQTIRLIHYEEGTRAFWKGHLAAQFLSISYNSAQMYAFERLTKELGENFPNTVSSPIIKTLTHFFIGSIAASVAVCSCQPMDVLRTRFVGQGEPKIYHSYRQAIGLIWTRDGLHGFYRGLNPAIILYAPVSALTFGFYELFNRAWDHLPLENFDSMKHAFNGGAAGVLAKFVVYPFDLIKKRLEVVSFEEARSKFGQTRVYSGMRHCLSEILRTEGFRGLYKGIAPSLIKAYLSTAVTLSIYDAICNHLRLAPSD</sequence>
<evidence type="ECO:0000256" key="5">
    <source>
        <dbReference type="ARBA" id="ARBA00022737"/>
    </source>
</evidence>
<dbReference type="Proteomes" id="UP000663838">
    <property type="component" value="Unassembled WGS sequence"/>
</dbReference>
<organism evidence="9 12">
    <name type="scientific">Rotaria socialis</name>
    <dbReference type="NCBI Taxonomy" id="392032"/>
    <lineage>
        <taxon>Eukaryota</taxon>
        <taxon>Metazoa</taxon>
        <taxon>Spiralia</taxon>
        <taxon>Gnathifera</taxon>
        <taxon>Rotifera</taxon>
        <taxon>Eurotatoria</taxon>
        <taxon>Bdelloidea</taxon>
        <taxon>Philodinida</taxon>
        <taxon>Philodinidae</taxon>
        <taxon>Rotaria</taxon>
    </lineage>
</organism>
<evidence type="ECO:0000313" key="11">
    <source>
        <dbReference type="EMBL" id="CAF4593884.1"/>
    </source>
</evidence>
<dbReference type="Proteomes" id="UP000663869">
    <property type="component" value="Unassembled WGS sequence"/>
</dbReference>
<dbReference type="InterPro" id="IPR018108">
    <property type="entry name" value="MCP_transmembrane"/>
</dbReference>
<evidence type="ECO:0000256" key="4">
    <source>
        <dbReference type="ARBA" id="ARBA00022692"/>
    </source>
</evidence>
<evidence type="ECO:0008006" key="13">
    <source>
        <dbReference type="Google" id="ProtNLM"/>
    </source>
</evidence>
<keyword evidence="5" id="KW-0677">Repeat</keyword>
<dbReference type="InterPro" id="IPR023395">
    <property type="entry name" value="MCP_dom_sf"/>
</dbReference>
<keyword evidence="4 7" id="KW-0812">Transmembrane</keyword>
<dbReference type="EMBL" id="CAJNYU010000006">
    <property type="protein sequence ID" value="CAF3309799.1"/>
    <property type="molecule type" value="Genomic_DNA"/>
</dbReference>
<accession>A0A817SZA3</accession>
<keyword evidence="3 8" id="KW-0813">Transport</keyword>
<evidence type="ECO:0000256" key="8">
    <source>
        <dbReference type="RuleBase" id="RU000488"/>
    </source>
</evidence>
<dbReference type="PANTHER" id="PTHR24089">
    <property type="entry name" value="SOLUTE CARRIER FAMILY 25"/>
    <property type="match status" value="1"/>
</dbReference>
<evidence type="ECO:0000313" key="12">
    <source>
        <dbReference type="Proteomes" id="UP000663869"/>
    </source>
</evidence>
<evidence type="ECO:0000256" key="2">
    <source>
        <dbReference type="ARBA" id="ARBA00006375"/>
    </source>
</evidence>
<comment type="caution">
    <text evidence="9">The sequence shown here is derived from an EMBL/GenBank/DDBJ whole genome shotgun (WGS) entry which is preliminary data.</text>
</comment>
<dbReference type="Pfam" id="PF00153">
    <property type="entry name" value="Mito_carr"/>
    <property type="match status" value="3"/>
</dbReference>
<dbReference type="Gene3D" id="1.50.40.10">
    <property type="entry name" value="Mitochondrial carrier domain"/>
    <property type="match status" value="1"/>
</dbReference>
<evidence type="ECO:0000313" key="9">
    <source>
        <dbReference type="EMBL" id="CAF3309799.1"/>
    </source>
</evidence>
<evidence type="ECO:0000256" key="7">
    <source>
        <dbReference type="PROSITE-ProRule" id="PRU00282"/>
    </source>
</evidence>
<feature type="repeat" description="Solcar" evidence="7">
    <location>
        <begin position="133"/>
        <end position="219"/>
    </location>
</feature>
<reference evidence="9" key="1">
    <citation type="submission" date="2021-02" db="EMBL/GenBank/DDBJ databases">
        <authorList>
            <person name="Nowell W R."/>
        </authorList>
    </citation>
    <scope>NUCLEOTIDE SEQUENCE</scope>
</reference>
<dbReference type="PROSITE" id="PS50920">
    <property type="entry name" value="SOLCAR"/>
    <property type="match status" value="3"/>
</dbReference>